<proteinExistence type="inferred from homology"/>
<feature type="compositionally biased region" description="Basic and acidic residues" evidence="8">
    <location>
        <begin position="16"/>
        <end position="28"/>
    </location>
</feature>
<protein>
    <submittedName>
        <fullName evidence="10">Proliferating-cell nucleolar antigen p120, putative</fullName>
    </submittedName>
</protein>
<evidence type="ECO:0000256" key="3">
    <source>
        <dbReference type="ARBA" id="ARBA00022603"/>
    </source>
</evidence>
<feature type="binding site" evidence="7">
    <location>
        <begin position="347"/>
        <end position="353"/>
    </location>
    <ligand>
        <name>S-adenosyl-L-methionine</name>
        <dbReference type="ChEBI" id="CHEBI:59789"/>
    </ligand>
</feature>
<evidence type="ECO:0000256" key="8">
    <source>
        <dbReference type="SAM" id="MobiDB-lite"/>
    </source>
</evidence>
<evidence type="ECO:0000256" key="7">
    <source>
        <dbReference type="PROSITE-ProRule" id="PRU01023"/>
    </source>
</evidence>
<comment type="subcellular location">
    <subcellularLocation>
        <location evidence="1">Nucleus</location>
        <location evidence="1">Nucleolus</location>
    </subcellularLocation>
</comment>
<evidence type="ECO:0000313" key="10">
    <source>
        <dbReference type="EMBL" id="EER04084.1"/>
    </source>
</evidence>
<dbReference type="Gene3D" id="3.30.70.1170">
    <property type="entry name" value="Sun protein, domain 3"/>
    <property type="match status" value="1"/>
</dbReference>
<evidence type="ECO:0000256" key="2">
    <source>
        <dbReference type="ARBA" id="ARBA00022517"/>
    </source>
</evidence>
<feature type="active site" description="Nucleophile" evidence="7">
    <location>
        <position position="475"/>
    </location>
</feature>
<organism evidence="11">
    <name type="scientific">Perkinsus marinus (strain ATCC 50983 / TXsc)</name>
    <dbReference type="NCBI Taxonomy" id="423536"/>
    <lineage>
        <taxon>Eukaryota</taxon>
        <taxon>Sar</taxon>
        <taxon>Alveolata</taxon>
        <taxon>Perkinsozoa</taxon>
        <taxon>Perkinsea</taxon>
        <taxon>Perkinsida</taxon>
        <taxon>Perkinsidae</taxon>
        <taxon>Perkinsus</taxon>
    </lineage>
</organism>
<dbReference type="InterPro" id="IPR029063">
    <property type="entry name" value="SAM-dependent_MTases_sf"/>
</dbReference>
<evidence type="ECO:0000313" key="11">
    <source>
        <dbReference type="Proteomes" id="UP000007800"/>
    </source>
</evidence>
<keyword evidence="4 7" id="KW-0808">Transferase</keyword>
<sequence>MARRSRKVRRQQAFINKEKKVAQQKETSEEPEEQTEAVEVLHEETPEVEVEAEETIEESEEEAPLAEEDDEEEAQGEEEEALEEEEETVDHHQEDLLGDDDDVEDLDEGLLIPAGKKRPRDDNDEEEEEGEEVSGFGSDDDEEEGGYVDDEELPDEADEEDLKQAAAMEEFEEAEGAGEAAISSSAVVDIPTLKKRLEEVIRMLAAGKEAIRKQGCTSKELREELARLCANYYGYNEELAAYILDMFAPGEAVQLFEANDRPRPMTIRANTIKTRRRLLAQQLIARGCQVEPTGEWTKVGLTVKESKVPIGATPEYLSGRYMLQSASSFVPVQALNAQPGETVLDMSAAPGGKTTYIGQMMQNQGVLFANDLREDRCTALIANVHRLGLSNVVVTAMDGRKLKDMLPKLDRVLLDAPCSGSGIIARDPKIKVKRNVKEFTEHAALQRELLLSAIDMVDADTKTTGEGGVVVYSTCSMAVEEDEMVIDAILKARNVRVVAFDDVVNFGSEGFTSFRGKQFHPSLKHSRRFFPHVHNMDGFFVCKLQKFSNEIPQRVRKDRRPTEAVTHAWGEDKWTTEFMDSVMDDFPQEEGKLPPPEEKKTQLKMSKKRRKLEKQKATQKAQEEVEPSKEEVQKAKALKKRKFQKKGGKAKASKVPST</sequence>
<dbReference type="GO" id="GO:0005730">
    <property type="term" value="C:nucleolus"/>
    <property type="evidence" value="ECO:0007669"/>
    <property type="project" value="UniProtKB-SubCell"/>
</dbReference>
<keyword evidence="3 7" id="KW-0489">Methyltransferase</keyword>
<keyword evidence="6 7" id="KW-0694">RNA-binding</keyword>
<feature type="binding site" evidence="7">
    <location>
        <position position="398"/>
    </location>
    <ligand>
        <name>S-adenosyl-L-methionine</name>
        <dbReference type="ChEBI" id="CHEBI:59789"/>
    </ligand>
</feature>
<accession>C5LGN9</accession>
<dbReference type="Pfam" id="PF01189">
    <property type="entry name" value="Methyltr_RsmB-F"/>
    <property type="match status" value="1"/>
</dbReference>
<dbReference type="GeneID" id="9045170"/>
<feature type="compositionally biased region" description="Acidic residues" evidence="8">
    <location>
        <begin position="46"/>
        <end position="88"/>
    </location>
</feature>
<dbReference type="PANTHER" id="PTHR22807:SF30">
    <property type="entry name" value="28S RRNA (CYTOSINE(4447)-C(5))-METHYLTRANSFERASE-RELATED"/>
    <property type="match status" value="1"/>
</dbReference>
<dbReference type="AlphaFoldDB" id="C5LGN9"/>
<feature type="compositionally biased region" description="Acidic residues" evidence="8">
    <location>
        <begin position="96"/>
        <end position="108"/>
    </location>
</feature>
<evidence type="ECO:0000259" key="9">
    <source>
        <dbReference type="PROSITE" id="PS51686"/>
    </source>
</evidence>
<feature type="compositionally biased region" description="Basic and acidic residues" evidence="8">
    <location>
        <begin position="621"/>
        <end position="634"/>
    </location>
</feature>
<feature type="compositionally biased region" description="Acidic residues" evidence="8">
    <location>
        <begin position="122"/>
        <end position="160"/>
    </location>
</feature>
<dbReference type="PANTHER" id="PTHR22807">
    <property type="entry name" value="NOP2 YEAST -RELATED NOL1/NOP2/FMU SUN DOMAIN-CONTAINING"/>
    <property type="match status" value="1"/>
</dbReference>
<feature type="compositionally biased region" description="Basic and acidic residues" evidence="8">
    <location>
        <begin position="589"/>
        <end position="601"/>
    </location>
</feature>
<feature type="binding site" evidence="7">
    <location>
        <position position="415"/>
    </location>
    <ligand>
        <name>S-adenosyl-L-methionine</name>
        <dbReference type="ChEBI" id="CHEBI:59789"/>
    </ligand>
</feature>
<feature type="region of interest" description="Disordered" evidence="8">
    <location>
        <begin position="1"/>
        <end position="160"/>
    </location>
</feature>
<evidence type="ECO:0000256" key="4">
    <source>
        <dbReference type="ARBA" id="ARBA00022679"/>
    </source>
</evidence>
<dbReference type="InterPro" id="IPR001678">
    <property type="entry name" value="MeTrfase_RsmB-F_NOP2_dom"/>
</dbReference>
<dbReference type="InterPro" id="IPR023273">
    <property type="entry name" value="RCMT_NOP2"/>
</dbReference>
<dbReference type="OMA" id="PIGSWTK"/>
<feature type="binding site" evidence="7">
    <location>
        <position position="371"/>
    </location>
    <ligand>
        <name>S-adenosyl-L-methionine</name>
        <dbReference type="ChEBI" id="CHEBI:59789"/>
    </ligand>
</feature>
<feature type="compositionally biased region" description="Basic residues" evidence="8">
    <location>
        <begin position="1"/>
        <end position="10"/>
    </location>
</feature>
<comment type="similarity">
    <text evidence="7">Belongs to the class I-like SAM-binding methyltransferase superfamily. RsmB/NOP family.</text>
</comment>
<feature type="domain" description="SAM-dependent MTase RsmB/NOP-type" evidence="9">
    <location>
        <begin position="255"/>
        <end position="547"/>
    </location>
</feature>
<keyword evidence="11" id="KW-1185">Reference proteome</keyword>
<dbReference type="Proteomes" id="UP000007800">
    <property type="component" value="Unassembled WGS sequence"/>
</dbReference>
<evidence type="ECO:0000256" key="1">
    <source>
        <dbReference type="ARBA" id="ARBA00004604"/>
    </source>
</evidence>
<reference evidence="10 11" key="1">
    <citation type="submission" date="2008-07" db="EMBL/GenBank/DDBJ databases">
        <authorList>
            <person name="El-Sayed N."/>
            <person name="Caler E."/>
            <person name="Inman J."/>
            <person name="Amedeo P."/>
            <person name="Hass B."/>
            <person name="Wortman J."/>
        </authorList>
    </citation>
    <scope>NUCLEOTIDE SEQUENCE [LARGE SCALE GENOMIC DNA]</scope>
    <source>
        <strain evidence="11">ATCC 50983 / TXsc</strain>
    </source>
</reference>
<dbReference type="Gene3D" id="3.40.50.150">
    <property type="entry name" value="Vaccinia Virus protein VP39"/>
    <property type="match status" value="1"/>
</dbReference>
<dbReference type="InterPro" id="IPR049560">
    <property type="entry name" value="MeTrfase_RsmB-F_NOP2_cat"/>
</dbReference>
<evidence type="ECO:0000256" key="5">
    <source>
        <dbReference type="ARBA" id="ARBA00022691"/>
    </source>
</evidence>
<feature type="region of interest" description="Disordered" evidence="8">
    <location>
        <begin position="585"/>
        <end position="658"/>
    </location>
</feature>
<dbReference type="PRINTS" id="PR02012">
    <property type="entry name" value="RCMTNOP2"/>
</dbReference>
<dbReference type="InterPro" id="IPR054728">
    <property type="entry name" value="RsmB-like_ferredoxin"/>
</dbReference>
<keyword evidence="2" id="KW-0690">Ribosome biogenesis</keyword>
<dbReference type="Pfam" id="PF22458">
    <property type="entry name" value="RsmF-B_ferredox"/>
    <property type="match status" value="1"/>
</dbReference>
<gene>
    <name evidence="10" type="ORF">Pmar_PMAR023070</name>
</gene>
<dbReference type="PRINTS" id="PR02008">
    <property type="entry name" value="RCMTFAMILY"/>
</dbReference>
<keyword evidence="5 7" id="KW-0949">S-adenosyl-L-methionine</keyword>
<dbReference type="NCBIfam" id="TIGR00446">
    <property type="entry name" value="nop2p"/>
    <property type="match status" value="1"/>
</dbReference>
<dbReference type="InParanoid" id="C5LGN9"/>
<dbReference type="GO" id="GO:0003723">
    <property type="term" value="F:RNA binding"/>
    <property type="evidence" value="ECO:0007669"/>
    <property type="project" value="UniProtKB-UniRule"/>
</dbReference>
<dbReference type="InterPro" id="IPR023267">
    <property type="entry name" value="RCMT"/>
</dbReference>
<dbReference type="GO" id="GO:0009383">
    <property type="term" value="F:rRNA (cytosine-C5-)-methyltransferase activity"/>
    <property type="evidence" value="ECO:0007669"/>
    <property type="project" value="TreeGrafter"/>
</dbReference>
<dbReference type="SUPFAM" id="SSF53335">
    <property type="entry name" value="S-adenosyl-L-methionine-dependent methyltransferases"/>
    <property type="match status" value="1"/>
</dbReference>
<evidence type="ECO:0000256" key="6">
    <source>
        <dbReference type="ARBA" id="ARBA00022884"/>
    </source>
</evidence>
<dbReference type="GO" id="GO:0000470">
    <property type="term" value="P:maturation of LSU-rRNA"/>
    <property type="evidence" value="ECO:0007669"/>
    <property type="project" value="TreeGrafter"/>
</dbReference>
<dbReference type="GO" id="GO:0070475">
    <property type="term" value="P:rRNA base methylation"/>
    <property type="evidence" value="ECO:0007669"/>
    <property type="project" value="TreeGrafter"/>
</dbReference>
<dbReference type="RefSeq" id="XP_002772268.1">
    <property type="nucleotide sequence ID" value="XM_002772222.1"/>
</dbReference>
<dbReference type="OrthoDB" id="427002at2759"/>
<dbReference type="EMBL" id="GG681874">
    <property type="protein sequence ID" value="EER04084.1"/>
    <property type="molecule type" value="Genomic_DNA"/>
</dbReference>
<name>C5LGN9_PERM5</name>
<dbReference type="InterPro" id="IPR011023">
    <property type="entry name" value="Nop2p"/>
</dbReference>
<feature type="compositionally biased region" description="Basic residues" evidence="8">
    <location>
        <begin position="636"/>
        <end position="652"/>
    </location>
</feature>
<dbReference type="PROSITE" id="PS51686">
    <property type="entry name" value="SAM_MT_RSMB_NOP"/>
    <property type="match status" value="1"/>
</dbReference>